<evidence type="ECO:0000313" key="3">
    <source>
        <dbReference type="EMBL" id="AWL13091.1"/>
    </source>
</evidence>
<dbReference type="InterPro" id="IPR012341">
    <property type="entry name" value="6hp_glycosidase-like_sf"/>
</dbReference>
<dbReference type="Proteomes" id="UP000245728">
    <property type="component" value="Chromosome"/>
</dbReference>
<evidence type="ECO:0000256" key="1">
    <source>
        <dbReference type="ARBA" id="ARBA00008558"/>
    </source>
</evidence>
<dbReference type="PANTHER" id="PTHR15108">
    <property type="entry name" value="N-ACYLGLUCOSAMINE-2-EPIMERASE"/>
    <property type="match status" value="1"/>
</dbReference>
<dbReference type="RefSeq" id="WP_109340611.1">
    <property type="nucleotide sequence ID" value="NZ_CP029347.1"/>
</dbReference>
<keyword evidence="2 3" id="KW-0413">Isomerase</keyword>
<dbReference type="GO" id="GO:0004476">
    <property type="term" value="F:mannose-6-phosphate isomerase activity"/>
    <property type="evidence" value="ECO:0007669"/>
    <property type="project" value="UniProtKB-EC"/>
</dbReference>
<sequence>MVSALEELSQQFCDWMQHHALPLWAGQGIESESGCSYEAMLAHGVADLYAERRTRVQARQMFVFASAYQQGWLDEGKALSFAIQDYLDRFASHPTYSGAYTFKLDRFHQVVDGKLDTYDCAFFLLAWAYHYELGDPKAQERACQLMQLLNHHFKGAGGGWLEGSEPVEYRRQNPHMHLFEAFLAWFKVTGDRQWLDYAHEVFDLFARFFYDARHGVLYEHFGVDLERLTNLDGQTVEPGHLAEWIWLLNEYQVASGKDMSTYCQALYKSLQLKGSEPETGLLYDEIDAAGKVRKASKRLWTQTELIKAHIAMAERGDPDAEKQAGEAIAGLFDHFLNNDTLGFATERLDASNQSVNQAAPATSMYHLMMACLEAHRYQNSQ</sequence>
<proteinExistence type="inferred from homology"/>
<accession>A0A2S2E613</accession>
<name>A0A2S2E613_9ALTE</name>
<keyword evidence="4" id="KW-1185">Reference proteome</keyword>
<dbReference type="SUPFAM" id="SSF48208">
    <property type="entry name" value="Six-hairpin glycosidases"/>
    <property type="match status" value="1"/>
</dbReference>
<dbReference type="EC" id="5.3.1.8" evidence="3"/>
<dbReference type="GO" id="GO:0005975">
    <property type="term" value="P:carbohydrate metabolic process"/>
    <property type="evidence" value="ECO:0007669"/>
    <property type="project" value="InterPro"/>
</dbReference>
<reference evidence="3 4" key="1">
    <citation type="submission" date="2018-05" db="EMBL/GenBank/DDBJ databases">
        <title>Salinimonas sp. HMF8227 Genome sequencing and assembly.</title>
        <authorList>
            <person name="Kang H."/>
            <person name="Kang J."/>
            <person name="Cha I."/>
            <person name="Kim H."/>
            <person name="Joh K."/>
        </authorList>
    </citation>
    <scope>NUCLEOTIDE SEQUENCE [LARGE SCALE GENOMIC DNA]</scope>
    <source>
        <strain evidence="3 4">HMF8227</strain>
    </source>
</reference>
<dbReference type="EMBL" id="CP029347">
    <property type="protein sequence ID" value="AWL13091.1"/>
    <property type="molecule type" value="Genomic_DNA"/>
</dbReference>
<gene>
    <name evidence="3" type="primary">manA</name>
    <name evidence="3" type="ORF">HMF8227_02639</name>
</gene>
<evidence type="ECO:0000313" key="4">
    <source>
        <dbReference type="Proteomes" id="UP000245728"/>
    </source>
</evidence>
<dbReference type="InterPro" id="IPR008928">
    <property type="entry name" value="6-hairpin_glycosidase_sf"/>
</dbReference>
<dbReference type="AlphaFoldDB" id="A0A2S2E613"/>
<organism evidence="3 4">
    <name type="scientific">Saliniradius amylolyticus</name>
    <dbReference type="NCBI Taxonomy" id="2183582"/>
    <lineage>
        <taxon>Bacteria</taxon>
        <taxon>Pseudomonadati</taxon>
        <taxon>Pseudomonadota</taxon>
        <taxon>Gammaproteobacteria</taxon>
        <taxon>Alteromonadales</taxon>
        <taxon>Alteromonadaceae</taxon>
        <taxon>Saliniradius</taxon>
    </lineage>
</organism>
<dbReference type="Pfam" id="PF07221">
    <property type="entry name" value="GlcNAc_2-epim"/>
    <property type="match status" value="1"/>
</dbReference>
<dbReference type="OrthoDB" id="9806359at2"/>
<dbReference type="Gene3D" id="1.50.10.10">
    <property type="match status" value="1"/>
</dbReference>
<protein>
    <submittedName>
        <fullName evidence="3">Mannose-6-phosphate isomerase</fullName>
        <ecNumber evidence="3">5.3.1.8</ecNumber>
    </submittedName>
</protein>
<evidence type="ECO:0000256" key="2">
    <source>
        <dbReference type="ARBA" id="ARBA00023235"/>
    </source>
</evidence>
<dbReference type="InterPro" id="IPR010819">
    <property type="entry name" value="AGE/CE"/>
</dbReference>
<comment type="similarity">
    <text evidence="1">Belongs to the N-acylglucosamine 2-epimerase family.</text>
</comment>
<dbReference type="KEGG" id="salh:HMF8227_02639"/>